<organism evidence="2">
    <name type="scientific">Shewanella frigidimarina</name>
    <dbReference type="NCBI Taxonomy" id="56812"/>
    <lineage>
        <taxon>Bacteria</taxon>
        <taxon>Pseudomonadati</taxon>
        <taxon>Pseudomonadota</taxon>
        <taxon>Gammaproteobacteria</taxon>
        <taxon>Alteromonadales</taxon>
        <taxon>Shewanellaceae</taxon>
        <taxon>Shewanella</taxon>
    </lineage>
</organism>
<evidence type="ECO:0000259" key="1">
    <source>
        <dbReference type="Pfam" id="PF07484"/>
    </source>
</evidence>
<dbReference type="InterPro" id="IPR037053">
    <property type="entry name" value="Phage_tail_collar_dom_sf"/>
</dbReference>
<dbReference type="Pfam" id="PF07484">
    <property type="entry name" value="Collar"/>
    <property type="match status" value="1"/>
</dbReference>
<protein>
    <submittedName>
        <fullName evidence="2">Phage tail protein</fullName>
    </submittedName>
</protein>
<dbReference type="SUPFAM" id="SSF88874">
    <property type="entry name" value="Receptor-binding domain of short tail fibre protein gp12"/>
    <property type="match status" value="1"/>
</dbReference>
<dbReference type="InterPro" id="IPR011083">
    <property type="entry name" value="Phage_tail_collar_dom"/>
</dbReference>
<evidence type="ECO:0000313" key="3">
    <source>
        <dbReference type="Proteomes" id="UP000055702"/>
    </source>
</evidence>
<feature type="domain" description="Phage tail collar" evidence="1">
    <location>
        <begin position="7"/>
        <end position="63"/>
    </location>
</feature>
<dbReference type="EMBL" id="LRDC01000012">
    <property type="protein sequence ID" value="KVX02526.1"/>
    <property type="molecule type" value="Genomic_DNA"/>
</dbReference>
<dbReference type="Gene3D" id="3.90.1340.10">
    <property type="entry name" value="Phage tail collar domain"/>
    <property type="match status" value="1"/>
</dbReference>
<sequence length="188" mass="19370">MSEPFIGEIRAVSFSFAPQGWAFCNGQLLQVSQNTALFSLLGATYGGDGRTTFALPDLRGRSPVGMGKGPGLNDIAYGEHLGQEAVNLTTAQLPPHSPNVLVSVAIPASNNGVSLTAVPSDTAVFGPVAAAGRAGTLYSTDAANVTLKPFNAQVTTMPIGRGDPIGLRNPSIGTNFIIALQGLYPSRS</sequence>
<reference evidence="2 3" key="1">
    <citation type="submission" date="2016-01" db="EMBL/GenBank/DDBJ databases">
        <title>Draft genome of the antarctic isolate Shewanella frigidimarina Ag06-30.</title>
        <authorList>
            <person name="Parmeciano Di Noto G."/>
            <person name="Vazquez S."/>
            <person name="Mac Cormack W."/>
            <person name="Iriarte A."/>
            <person name="Quiroga C."/>
        </authorList>
    </citation>
    <scope>NUCLEOTIDE SEQUENCE [LARGE SCALE GENOMIC DNA]</scope>
    <source>
        <strain evidence="2 3">Ag06-30</strain>
    </source>
</reference>
<accession>A0A106C1H9</accession>
<evidence type="ECO:0000313" key="2">
    <source>
        <dbReference type="EMBL" id="KVX02526.1"/>
    </source>
</evidence>
<proteinExistence type="predicted"/>
<dbReference type="Proteomes" id="UP000055702">
    <property type="component" value="Unassembled WGS sequence"/>
</dbReference>
<dbReference type="RefSeq" id="WP_059745193.1">
    <property type="nucleotide sequence ID" value="NZ_LRDC01000012.1"/>
</dbReference>
<comment type="caution">
    <text evidence="2">The sequence shown here is derived from an EMBL/GenBank/DDBJ whole genome shotgun (WGS) entry which is preliminary data.</text>
</comment>
<gene>
    <name evidence="2" type="ORF">AWJ07_13490</name>
</gene>
<name>A0A106C1H9_SHEFR</name>
<dbReference type="AlphaFoldDB" id="A0A106C1H9"/>